<evidence type="ECO:0000313" key="2">
    <source>
        <dbReference type="Proteomes" id="UP000601435"/>
    </source>
</evidence>
<name>A0A813AXX8_9DINO</name>
<organism evidence="1 2">
    <name type="scientific">Symbiodinium necroappetens</name>
    <dbReference type="NCBI Taxonomy" id="1628268"/>
    <lineage>
        <taxon>Eukaryota</taxon>
        <taxon>Sar</taxon>
        <taxon>Alveolata</taxon>
        <taxon>Dinophyceae</taxon>
        <taxon>Suessiales</taxon>
        <taxon>Symbiodiniaceae</taxon>
        <taxon>Symbiodinium</taxon>
    </lineage>
</organism>
<accession>A0A813AXX8</accession>
<gene>
    <name evidence="1" type="primary">CRNKL1</name>
    <name evidence="1" type="ORF">SNEC2469_LOCUS29033</name>
</gene>
<dbReference type="Proteomes" id="UP000601435">
    <property type="component" value="Unassembled WGS sequence"/>
</dbReference>
<dbReference type="EMBL" id="CAJNJA010064364">
    <property type="protein sequence ID" value="CAE7882512.1"/>
    <property type="molecule type" value="Genomic_DNA"/>
</dbReference>
<sequence length="99" mass="11063">MVKEQTRNHKRTFAACTRPRSTRRLPGATDTAEMRATDLFLDYLEYLDFKAAEGDSLDASPVVTQESTAMFVRHTQGQGILSSSMQHAANQLMKTTVPE</sequence>
<comment type="caution">
    <text evidence="1">The sequence shown here is derived from an EMBL/GenBank/DDBJ whole genome shotgun (WGS) entry which is preliminary data.</text>
</comment>
<proteinExistence type="predicted"/>
<dbReference type="AlphaFoldDB" id="A0A813AXX8"/>
<reference evidence="1" key="1">
    <citation type="submission" date="2021-02" db="EMBL/GenBank/DDBJ databases">
        <authorList>
            <person name="Dougan E. K."/>
            <person name="Rhodes N."/>
            <person name="Thang M."/>
            <person name="Chan C."/>
        </authorList>
    </citation>
    <scope>NUCLEOTIDE SEQUENCE</scope>
</reference>
<protein>
    <submittedName>
        <fullName evidence="1">CRNKL1 protein</fullName>
    </submittedName>
</protein>
<keyword evidence="2" id="KW-1185">Reference proteome</keyword>
<evidence type="ECO:0000313" key="1">
    <source>
        <dbReference type="EMBL" id="CAE7882512.1"/>
    </source>
</evidence>